<dbReference type="FunCoup" id="A0A6P6DM85">
    <property type="interactions" value="903"/>
</dbReference>
<dbReference type="OrthoDB" id="10025739at2759"/>
<evidence type="ECO:0000256" key="7">
    <source>
        <dbReference type="ARBA" id="ARBA00053047"/>
    </source>
</evidence>
<name>A0A6P6DM85_OCTDE</name>
<sequence length="132" mass="13657">MQAGGACEVAAAGKVAAEASGARSGPPAAKSLGLGRDPAPSASRPESRAHMFILSVPFPTPLHAGIALGSLAPDAEPHQGAIGKELATRGSTLDVRWKVQDMRLLRVSVLSLLEQLSLVVQTMQRFGPPVSR</sequence>
<dbReference type="Pfam" id="PF09341">
    <property type="entry name" value="Pcc1"/>
    <property type="match status" value="1"/>
</dbReference>
<dbReference type="GeneID" id="101568383"/>
<evidence type="ECO:0000256" key="10">
    <source>
        <dbReference type="SAM" id="MobiDB-lite"/>
    </source>
</evidence>
<dbReference type="InterPro" id="IPR015419">
    <property type="entry name" value="CTAG/Pcc1"/>
</dbReference>
<evidence type="ECO:0000256" key="1">
    <source>
        <dbReference type="ARBA" id="ARBA00004123"/>
    </source>
</evidence>
<organism evidence="11 12">
    <name type="scientific">Octodon degus</name>
    <name type="common">Degu</name>
    <name type="synonym">Sciurus degus</name>
    <dbReference type="NCBI Taxonomy" id="10160"/>
    <lineage>
        <taxon>Eukaryota</taxon>
        <taxon>Metazoa</taxon>
        <taxon>Chordata</taxon>
        <taxon>Craniata</taxon>
        <taxon>Vertebrata</taxon>
        <taxon>Euteleostomi</taxon>
        <taxon>Mammalia</taxon>
        <taxon>Eutheria</taxon>
        <taxon>Euarchontoglires</taxon>
        <taxon>Glires</taxon>
        <taxon>Rodentia</taxon>
        <taxon>Hystricomorpha</taxon>
        <taxon>Octodontidae</taxon>
        <taxon>Octodon</taxon>
    </lineage>
</organism>
<evidence type="ECO:0000313" key="12">
    <source>
        <dbReference type="RefSeq" id="XP_023561150.1"/>
    </source>
</evidence>
<evidence type="ECO:0000256" key="2">
    <source>
        <dbReference type="ARBA" id="ARBA00004496"/>
    </source>
</evidence>
<comment type="similarity">
    <text evidence="3">Belongs to the CTAG/PCC1 family.</text>
</comment>
<keyword evidence="5" id="KW-0819">tRNA processing</keyword>
<evidence type="ECO:0000256" key="5">
    <source>
        <dbReference type="ARBA" id="ARBA00022694"/>
    </source>
</evidence>
<evidence type="ECO:0000256" key="4">
    <source>
        <dbReference type="ARBA" id="ARBA00022490"/>
    </source>
</evidence>
<dbReference type="GO" id="GO:0070525">
    <property type="term" value="P:tRNA threonylcarbamoyladenosine metabolic process"/>
    <property type="evidence" value="ECO:0007669"/>
    <property type="project" value="TreeGrafter"/>
</dbReference>
<evidence type="ECO:0000256" key="3">
    <source>
        <dbReference type="ARBA" id="ARBA00007073"/>
    </source>
</evidence>
<evidence type="ECO:0000256" key="6">
    <source>
        <dbReference type="ARBA" id="ARBA00023242"/>
    </source>
</evidence>
<evidence type="ECO:0000256" key="9">
    <source>
        <dbReference type="ARBA" id="ARBA00076355"/>
    </source>
</evidence>
<dbReference type="GO" id="GO:0008033">
    <property type="term" value="P:tRNA processing"/>
    <property type="evidence" value="ECO:0007669"/>
    <property type="project" value="UniProtKB-KW"/>
</dbReference>
<evidence type="ECO:0000313" key="11">
    <source>
        <dbReference type="Proteomes" id="UP000515203"/>
    </source>
</evidence>
<dbReference type="GO" id="GO:0005737">
    <property type="term" value="C:cytoplasm"/>
    <property type="evidence" value="ECO:0007669"/>
    <property type="project" value="UniProtKB-SubCell"/>
</dbReference>
<comment type="function">
    <text evidence="7">Component of the EKC/KEOPS complex that is required for the formation of a threonylcarbamoyl group on adenosine at position 37 (t(6)A37) in tRNAs that read codons beginning with adenine. The complex is probably involved in the transfer of the threonylcarbamoyl moiety of threonylcarbamoyl-AMP (TC-AMP) to the N6 group of A37. LAGE3 functions as a dimerization module for the complex.</text>
</comment>
<accession>A0A6P6DM85</accession>
<dbReference type="Gene3D" id="3.30.310.50">
    <property type="entry name" value="Alpha-D-phosphohexomutase, C-terminal domain"/>
    <property type="match status" value="1"/>
</dbReference>
<keyword evidence="11" id="KW-1185">Reference proteome</keyword>
<evidence type="ECO:0000256" key="8">
    <source>
        <dbReference type="ARBA" id="ARBA00062157"/>
    </source>
</evidence>
<dbReference type="GO" id="GO:0000408">
    <property type="term" value="C:EKC/KEOPS complex"/>
    <property type="evidence" value="ECO:0007669"/>
    <property type="project" value="TreeGrafter"/>
</dbReference>
<dbReference type="FunFam" id="3.30.310.50:FF:000005">
    <property type="entry name" value="L antigen family member 3"/>
    <property type="match status" value="1"/>
</dbReference>
<keyword evidence="6" id="KW-0539">Nucleus</keyword>
<dbReference type="RefSeq" id="XP_023561150.1">
    <property type="nucleotide sequence ID" value="XM_023705382.1"/>
</dbReference>
<feature type="region of interest" description="Disordered" evidence="10">
    <location>
        <begin position="16"/>
        <end position="46"/>
    </location>
</feature>
<comment type="subcellular location">
    <subcellularLocation>
        <location evidence="2">Cytoplasm</location>
    </subcellularLocation>
    <subcellularLocation>
        <location evidence="1">Nucleus</location>
    </subcellularLocation>
</comment>
<dbReference type="InParanoid" id="A0A6P6DM85"/>
<keyword evidence="4" id="KW-0963">Cytoplasm</keyword>
<dbReference type="PANTHER" id="PTHR31283">
    <property type="entry name" value="EKC/KEOPS COMPLEX SUBUNIT PCC1 FAMILY MEMBER"/>
    <property type="match status" value="1"/>
</dbReference>
<gene>
    <name evidence="12" type="primary">Lage3</name>
</gene>
<comment type="subunit">
    <text evidence="8">Component of the EKC/KEOPS complex composed of at least GON7, TP53RK, TPRKB, OSGEP and LAGE3; the whole complex dimerizes.</text>
</comment>
<dbReference type="GO" id="GO:0005634">
    <property type="term" value="C:nucleus"/>
    <property type="evidence" value="ECO:0007669"/>
    <property type="project" value="UniProtKB-SubCell"/>
</dbReference>
<dbReference type="AlphaFoldDB" id="A0A6P6DM85"/>
<dbReference type="Proteomes" id="UP000515203">
    <property type="component" value="Unplaced"/>
</dbReference>
<proteinExistence type="inferred from homology"/>
<dbReference type="CTD" id="8270"/>
<reference evidence="12" key="1">
    <citation type="submission" date="2025-08" db="UniProtKB">
        <authorList>
            <consortium name="RefSeq"/>
        </authorList>
    </citation>
    <scope>IDENTIFICATION</scope>
</reference>
<protein>
    <recommendedName>
        <fullName evidence="9">L antigen family member 3</fullName>
    </recommendedName>
</protein>
<dbReference type="PANTHER" id="PTHR31283:SF19">
    <property type="entry name" value="EKC_KEOPS COMPLEX SUBUNIT LAGE3"/>
    <property type="match status" value="1"/>
</dbReference>